<organism evidence="1 2">
    <name type="scientific">Pectobacterium phage DU_PP_V</name>
    <dbReference type="NCBI Taxonomy" id="2041492"/>
    <lineage>
        <taxon>Viruses</taxon>
        <taxon>Duplodnaviria</taxon>
        <taxon>Heunggongvirae</taxon>
        <taxon>Uroviricota</taxon>
        <taxon>Caudoviricetes</taxon>
        <taxon>Demerecviridae</taxon>
        <taxon>Mccorquodalevirinae</taxon>
        <taxon>Hongcheonvirus</taxon>
        <taxon>Hongcheonvirus DUPPV</taxon>
    </lineage>
</organism>
<proteinExistence type="predicted"/>
<dbReference type="EMBL" id="MF979564">
    <property type="protein sequence ID" value="ATS93995.1"/>
    <property type="molecule type" value="Genomic_DNA"/>
</dbReference>
<dbReference type="Proteomes" id="UP000240663">
    <property type="component" value="Segment"/>
</dbReference>
<sequence>MGLSSTDYRNSVSAPSIADRPLIGLLVCTTGYCGSDSMELIGFAAGENLDEFAHEQAIENASSFGYEGDNVCIECGEVSGSDTSCDSCGSDDLEWQENDNVCGTIYLFNPSYHMGYTAGGDDESALVRQMFAIDMLVQDGSLIRANTSMIVNGMAGEHNDIIRLVDGFIRSASYLYGTFTRIVWE</sequence>
<evidence type="ECO:0000313" key="2">
    <source>
        <dbReference type="Proteomes" id="UP000240663"/>
    </source>
</evidence>
<accession>A0A2D2W6S2</accession>
<name>A0A2D2W6S2_9CAUD</name>
<gene>
    <name evidence="1" type="ORF">P13BB106kb_p011</name>
</gene>
<protein>
    <submittedName>
        <fullName evidence="1">Uncharacterized protein</fullName>
    </submittedName>
</protein>
<reference evidence="1 2" key="1">
    <citation type="submission" date="2017-09" db="EMBL/GenBank/DDBJ databases">
        <title>Complete genome sequence of bacteriophage (DU_PP_V) infecting Pectobacterium spp.</title>
        <authorList>
            <person name="Park T.-H."/>
        </authorList>
    </citation>
    <scope>NUCLEOTIDE SEQUENCE [LARGE SCALE GENOMIC DNA]</scope>
</reference>
<evidence type="ECO:0000313" key="1">
    <source>
        <dbReference type="EMBL" id="ATS93995.1"/>
    </source>
</evidence>
<keyword evidence="2" id="KW-1185">Reference proteome</keyword>